<reference evidence="6" key="1">
    <citation type="journal article" date="2019" name="Int. J. Syst. Evol. Microbiol.">
        <title>The Global Catalogue of Microorganisms (GCM) 10K type strain sequencing project: providing services to taxonomists for standard genome sequencing and annotation.</title>
        <authorList>
            <consortium name="The Broad Institute Genomics Platform"/>
            <consortium name="The Broad Institute Genome Sequencing Center for Infectious Disease"/>
            <person name="Wu L."/>
            <person name="Ma J."/>
        </authorList>
    </citation>
    <scope>NUCLEOTIDE SEQUENCE [LARGE SCALE GENOMIC DNA]</scope>
    <source>
        <strain evidence="6">KLKA75</strain>
    </source>
</reference>
<keyword evidence="6" id="KW-1185">Reference proteome</keyword>
<dbReference type="PANTHER" id="PTHR14202:SF0">
    <property type="entry name" value="RNA-BINDING PROTEIN RO60"/>
    <property type="match status" value="1"/>
</dbReference>
<dbReference type="Proteomes" id="UP001595872">
    <property type="component" value="Unassembled WGS sequence"/>
</dbReference>
<dbReference type="Pfam" id="PF05731">
    <property type="entry name" value="TROVE"/>
    <property type="match status" value="1"/>
</dbReference>
<gene>
    <name evidence="5" type="ORF">ACFPCY_20495</name>
</gene>
<name>A0ABV9U2V8_9ACTN</name>
<evidence type="ECO:0000259" key="4">
    <source>
        <dbReference type="PROSITE" id="PS50988"/>
    </source>
</evidence>
<comment type="caution">
    <text evidence="5">The sequence shown here is derived from an EMBL/GenBank/DDBJ whole genome shotgun (WGS) entry which is preliminary data.</text>
</comment>
<dbReference type="InterPro" id="IPR008858">
    <property type="entry name" value="TROVE_dom"/>
</dbReference>
<feature type="domain" description="TROVE" evidence="4">
    <location>
        <begin position="1"/>
        <end position="121"/>
    </location>
</feature>
<keyword evidence="2" id="KW-0963">Cytoplasm</keyword>
<proteinExistence type="predicted"/>
<dbReference type="PANTHER" id="PTHR14202">
    <property type="entry name" value="60 KDA RIBONUCLEOPROTEIN SSA/RO"/>
    <property type="match status" value="1"/>
</dbReference>
<evidence type="ECO:0000256" key="2">
    <source>
        <dbReference type="ARBA" id="ARBA00022490"/>
    </source>
</evidence>
<keyword evidence="3" id="KW-0479">Metal-binding</keyword>
<dbReference type="InterPro" id="IPR037214">
    <property type="entry name" value="TROVE_dom_sf"/>
</dbReference>
<dbReference type="RefSeq" id="WP_378257418.1">
    <property type="nucleotide sequence ID" value="NZ_JBHSIT010000005.1"/>
</dbReference>
<dbReference type="PROSITE" id="PS50988">
    <property type="entry name" value="TROVE"/>
    <property type="match status" value="1"/>
</dbReference>
<evidence type="ECO:0000256" key="3">
    <source>
        <dbReference type="ARBA" id="ARBA00022723"/>
    </source>
</evidence>
<accession>A0ABV9U2V8</accession>
<evidence type="ECO:0000256" key="1">
    <source>
        <dbReference type="ARBA" id="ARBA00004496"/>
    </source>
</evidence>
<dbReference type="SUPFAM" id="SSF140864">
    <property type="entry name" value="TROVE domain-like"/>
    <property type="match status" value="1"/>
</dbReference>
<evidence type="ECO:0000313" key="5">
    <source>
        <dbReference type="EMBL" id="MFC4909715.1"/>
    </source>
</evidence>
<protein>
    <submittedName>
        <fullName evidence="5">TROVE domain-containing protein</fullName>
    </submittedName>
</protein>
<dbReference type="InterPro" id="IPR040322">
    <property type="entry name" value="TROVE2"/>
</dbReference>
<dbReference type="EMBL" id="JBHSIT010000005">
    <property type="protein sequence ID" value="MFC4909715.1"/>
    <property type="molecule type" value="Genomic_DNA"/>
</dbReference>
<evidence type="ECO:0000313" key="6">
    <source>
        <dbReference type="Proteomes" id="UP001595872"/>
    </source>
</evidence>
<comment type="subcellular location">
    <subcellularLocation>
        <location evidence="1">Cytoplasm</location>
    </subcellularLocation>
</comment>
<sequence>MPREYLPNRVLGDAKVWEALVETVGLTALIRNLARMTQIRTLKPLEGATRRAVKRLTDQDALAAARIQPMDLYPAGRVYQSGQAQPHPRADVRRWTPVPEIADALDGAYDLLFGNVVPSGGGFSSPWTPRPR</sequence>
<organism evidence="5 6">
    <name type="scientific">Actinomadura gamaensis</name>
    <dbReference type="NCBI Taxonomy" id="1763541"/>
    <lineage>
        <taxon>Bacteria</taxon>
        <taxon>Bacillati</taxon>
        <taxon>Actinomycetota</taxon>
        <taxon>Actinomycetes</taxon>
        <taxon>Streptosporangiales</taxon>
        <taxon>Thermomonosporaceae</taxon>
        <taxon>Actinomadura</taxon>
    </lineage>
</organism>